<keyword evidence="2" id="KW-1133">Transmembrane helix</keyword>
<sequence length="199" mass="21836">MLMKTSSQLQFRLPYEYIYSYCLSTLRERAGWALDESYQCDDTNETVAVMKIYINREGKNSGPYSIGEVQGLIRKGEVHEDDMAWMEGMLDWTTVKAIIPDKPSVPLPDIPPPKTDRTSALVAVCAVLFLMIGAGVFVILTDPFGWLGEKKTPVASANSPAEKKSSSNGKGDNTPTAEATPPKYPLLPPKPPAKITLAQ</sequence>
<feature type="compositionally biased region" description="Pro residues" evidence="1">
    <location>
        <begin position="182"/>
        <end position="192"/>
    </location>
</feature>
<evidence type="ECO:0000313" key="4">
    <source>
        <dbReference type="EMBL" id="SVE23849.1"/>
    </source>
</evidence>
<protein>
    <recommendedName>
        <fullName evidence="3">GYF domain-containing protein</fullName>
    </recommendedName>
</protein>
<feature type="non-terminal residue" evidence="4">
    <location>
        <position position="199"/>
    </location>
</feature>
<dbReference type="AlphaFoldDB" id="A0A383BVF3"/>
<feature type="domain" description="GYF" evidence="3">
    <location>
        <begin position="53"/>
        <end position="98"/>
    </location>
</feature>
<dbReference type="InterPro" id="IPR025640">
    <property type="entry name" value="GYF_2"/>
</dbReference>
<proteinExistence type="predicted"/>
<dbReference type="EMBL" id="UINC01203543">
    <property type="protein sequence ID" value="SVE23849.1"/>
    <property type="molecule type" value="Genomic_DNA"/>
</dbReference>
<feature type="transmembrane region" description="Helical" evidence="2">
    <location>
        <begin position="120"/>
        <end position="140"/>
    </location>
</feature>
<dbReference type="Pfam" id="PF14237">
    <property type="entry name" value="GYF_2"/>
    <property type="match status" value="1"/>
</dbReference>
<accession>A0A383BVF3</accession>
<evidence type="ECO:0000256" key="1">
    <source>
        <dbReference type="SAM" id="MobiDB-lite"/>
    </source>
</evidence>
<reference evidence="4" key="1">
    <citation type="submission" date="2018-05" db="EMBL/GenBank/DDBJ databases">
        <authorList>
            <person name="Lanie J.A."/>
            <person name="Ng W.-L."/>
            <person name="Kazmierczak K.M."/>
            <person name="Andrzejewski T.M."/>
            <person name="Davidsen T.M."/>
            <person name="Wayne K.J."/>
            <person name="Tettelin H."/>
            <person name="Glass J.I."/>
            <person name="Rusch D."/>
            <person name="Podicherti R."/>
            <person name="Tsui H.-C.T."/>
            <person name="Winkler M.E."/>
        </authorList>
    </citation>
    <scope>NUCLEOTIDE SEQUENCE</scope>
</reference>
<feature type="region of interest" description="Disordered" evidence="1">
    <location>
        <begin position="152"/>
        <end position="199"/>
    </location>
</feature>
<organism evidence="4">
    <name type="scientific">marine metagenome</name>
    <dbReference type="NCBI Taxonomy" id="408172"/>
    <lineage>
        <taxon>unclassified sequences</taxon>
        <taxon>metagenomes</taxon>
        <taxon>ecological metagenomes</taxon>
    </lineage>
</organism>
<gene>
    <name evidence="4" type="ORF">METZ01_LOCUS476703</name>
</gene>
<keyword evidence="2" id="KW-0812">Transmembrane</keyword>
<evidence type="ECO:0000256" key="2">
    <source>
        <dbReference type="SAM" id="Phobius"/>
    </source>
</evidence>
<keyword evidence="2" id="KW-0472">Membrane</keyword>
<evidence type="ECO:0000259" key="3">
    <source>
        <dbReference type="Pfam" id="PF14237"/>
    </source>
</evidence>
<name>A0A383BVF3_9ZZZZ</name>
<feature type="compositionally biased region" description="Polar residues" evidence="1">
    <location>
        <begin position="166"/>
        <end position="177"/>
    </location>
</feature>